<organism evidence="1">
    <name type="scientific">candidate division WOR-3 bacterium</name>
    <dbReference type="NCBI Taxonomy" id="2052148"/>
    <lineage>
        <taxon>Bacteria</taxon>
        <taxon>Bacteria division WOR-3</taxon>
    </lineage>
</organism>
<dbReference type="NCBIfam" id="TIGR04138">
    <property type="entry name" value="Plancto_Ver_chp"/>
    <property type="match status" value="1"/>
</dbReference>
<comment type="caution">
    <text evidence="1">The sequence shown here is derived from an EMBL/GenBank/DDBJ whole genome shotgun (WGS) entry which is preliminary data.</text>
</comment>
<name>A0A7C4TIC2_UNCW3</name>
<evidence type="ECO:0000313" key="1">
    <source>
        <dbReference type="EMBL" id="HGV98201.1"/>
    </source>
</evidence>
<dbReference type="EMBL" id="DTGZ01000147">
    <property type="protein sequence ID" value="HGV98201.1"/>
    <property type="molecule type" value="Genomic_DNA"/>
</dbReference>
<dbReference type="InterPro" id="IPR026406">
    <property type="entry name" value="Ver/Plancto_CHP"/>
</dbReference>
<proteinExistence type="predicted"/>
<sequence>MSNADSLKRILEKDRRYKLEGYIFVLEAIHYTREKFKVEKHVTGQQLLEGIKELGIKRFGPLAKMVFEHWGIKETIDFGNIVFNMVEEKILTKTEDDKLEDFKDVYDFEEVFVKNYQPELPKKLFE</sequence>
<gene>
    <name evidence="1" type="ORF">ENV60_07890</name>
</gene>
<reference evidence="1" key="1">
    <citation type="journal article" date="2020" name="mSystems">
        <title>Genome- and Community-Level Interaction Insights into Carbon Utilization and Element Cycling Functions of Hydrothermarchaeota in Hydrothermal Sediment.</title>
        <authorList>
            <person name="Zhou Z."/>
            <person name="Liu Y."/>
            <person name="Xu W."/>
            <person name="Pan J."/>
            <person name="Luo Z.H."/>
            <person name="Li M."/>
        </authorList>
    </citation>
    <scope>NUCLEOTIDE SEQUENCE [LARGE SCALE GENOMIC DNA]</scope>
    <source>
        <strain evidence="1">SpSt-774</strain>
    </source>
</reference>
<dbReference type="AlphaFoldDB" id="A0A7C4TIC2"/>
<protein>
    <submittedName>
        <fullName evidence="1">Uncharacterized protein</fullName>
    </submittedName>
</protein>
<accession>A0A7C4TIC2</accession>